<evidence type="ECO:0000313" key="3">
    <source>
        <dbReference type="EMBL" id="QEC50650.1"/>
    </source>
</evidence>
<feature type="compositionally biased region" description="Basic residues" evidence="1">
    <location>
        <begin position="99"/>
        <end position="118"/>
    </location>
</feature>
<dbReference type="KEGG" id="bsol:FSW04_04745"/>
<feature type="compositionally biased region" description="Basic residues" evidence="1">
    <location>
        <begin position="78"/>
        <end position="91"/>
    </location>
</feature>
<feature type="compositionally biased region" description="Basic and acidic residues" evidence="1">
    <location>
        <begin position="348"/>
        <end position="360"/>
    </location>
</feature>
<feature type="domain" description="Hydantoinase B/oxoprolinase" evidence="2">
    <location>
        <begin position="388"/>
        <end position="667"/>
    </location>
</feature>
<feature type="compositionally biased region" description="Basic residues" evidence="1">
    <location>
        <begin position="332"/>
        <end position="345"/>
    </location>
</feature>
<feature type="compositionally biased region" description="Basic residues" evidence="1">
    <location>
        <begin position="254"/>
        <end position="263"/>
    </location>
</feature>
<dbReference type="GO" id="GO:0003824">
    <property type="term" value="F:catalytic activity"/>
    <property type="evidence" value="ECO:0007669"/>
    <property type="project" value="InterPro"/>
</dbReference>
<feature type="compositionally biased region" description="Basic residues" evidence="1">
    <location>
        <begin position="25"/>
        <end position="64"/>
    </location>
</feature>
<evidence type="ECO:0000259" key="2">
    <source>
        <dbReference type="Pfam" id="PF02538"/>
    </source>
</evidence>
<reference evidence="3 4" key="1">
    <citation type="journal article" date="2018" name="J. Microbiol.">
        <title>Baekduia soli gen. nov., sp. nov., a novel bacterium isolated from the soil of Baekdu Mountain and proposal of a novel family name, Baekduiaceae fam. nov.</title>
        <authorList>
            <person name="An D.S."/>
            <person name="Siddiqi M.Z."/>
            <person name="Kim K.H."/>
            <person name="Yu H.S."/>
            <person name="Im W.T."/>
        </authorList>
    </citation>
    <scope>NUCLEOTIDE SEQUENCE [LARGE SCALE GENOMIC DNA]</scope>
    <source>
        <strain evidence="3 4">BR7-21</strain>
    </source>
</reference>
<dbReference type="EMBL" id="CP042430">
    <property type="protein sequence ID" value="QEC50650.1"/>
    <property type="molecule type" value="Genomic_DNA"/>
</dbReference>
<gene>
    <name evidence="3" type="ORF">FSW04_04745</name>
</gene>
<evidence type="ECO:0000256" key="1">
    <source>
        <dbReference type="SAM" id="MobiDB-lite"/>
    </source>
</evidence>
<dbReference type="OrthoDB" id="102473at2"/>
<proteinExistence type="predicted"/>
<feature type="region of interest" description="Disordered" evidence="1">
    <location>
        <begin position="332"/>
        <end position="360"/>
    </location>
</feature>
<dbReference type="AlphaFoldDB" id="A0A5B8UCB3"/>
<feature type="compositionally biased region" description="Basic residues" evidence="1">
    <location>
        <begin position="1"/>
        <end position="16"/>
    </location>
</feature>
<accession>A0A5B8UCB3</accession>
<evidence type="ECO:0000313" key="4">
    <source>
        <dbReference type="Proteomes" id="UP000321805"/>
    </source>
</evidence>
<sequence length="688" mass="76495">MVGVRHRRRRAPRRPGGRPEDAQPVRRRRDHRGVRRDRGARRPAHGRQRHRPRGPHRHPPRRHALLAAGQRDRDRCARGRLRRRHARAPRRHVPDRLRARVRRGHRLRRRGLRRHRAARAGPGAAPRARRRGGGGAADGGRGGAVRPSRRHPLRGRPDAAVGRRVPLGGPVRRGHVGRPGDRRAAQHHDRRPRRGDRRRRRPRQRHHLPGGLTHGHRPGRRAAAPDQLGRQGPRLPPRTGLAREDRRHGAAAHGGRRGPRPHHLPGDPQPAVHHQHRPWRDGDAGVGLPRLPVAGLQHVHPHRGCRVHHERPVRAVPQRRRHVHDPLRHGALRRRPGHRRGRPVHLQRPVDRRGPRDGRHVRPARLRRRPHLRLGVQRRPPVRPGRHGAGGWPQNAPDVYSDPTIFGVIKLLEGGRMRPDLELMYKRQSRMPDMVALDMRAQIAGCRYAAQAIGELCEDFGAATVKAAMRRVLDTCQQSFREKLAKIPDGTWSERRYVDEKLPGDRGTYAVQVNVTKRGDRITITNTGSDLQMEGPNGIGLVSFTGAAVAAMNPTLFPEHLLAIGGAMRNIDFDLTPGLLNCVDYPAAVGAGVLTCVNQVGAVQNCINRMLATDAGLADSILASPPDYAVPVVTGRNADGDYYGSAVLDSFSGGQGARSHSDGVDSAGLSFSPCRCSSTSRTSRTGTR</sequence>
<protein>
    <submittedName>
        <fullName evidence="3">Hydantoinase B/oxoprolinase family protein</fullName>
    </submittedName>
</protein>
<feature type="region of interest" description="Disordered" evidence="1">
    <location>
        <begin position="1"/>
        <end position="283"/>
    </location>
</feature>
<dbReference type="Pfam" id="PF02538">
    <property type="entry name" value="Hydantoinase_B"/>
    <property type="match status" value="1"/>
</dbReference>
<dbReference type="Proteomes" id="UP000321805">
    <property type="component" value="Chromosome"/>
</dbReference>
<feature type="compositionally biased region" description="Basic and acidic residues" evidence="1">
    <location>
        <begin position="178"/>
        <end position="187"/>
    </location>
</feature>
<dbReference type="InterPro" id="IPR003692">
    <property type="entry name" value="Hydantoinase_B"/>
</dbReference>
<name>A0A5B8UCB3_9ACTN</name>
<feature type="region of interest" description="Disordered" evidence="1">
    <location>
        <begin position="373"/>
        <end position="396"/>
    </location>
</feature>
<organism evidence="3 4">
    <name type="scientific">Baekduia soli</name>
    <dbReference type="NCBI Taxonomy" id="496014"/>
    <lineage>
        <taxon>Bacteria</taxon>
        <taxon>Bacillati</taxon>
        <taxon>Actinomycetota</taxon>
        <taxon>Thermoleophilia</taxon>
        <taxon>Solirubrobacterales</taxon>
        <taxon>Baekduiaceae</taxon>
        <taxon>Baekduia</taxon>
    </lineage>
</organism>
<feature type="compositionally biased region" description="Gly residues" evidence="1">
    <location>
        <begin position="133"/>
        <end position="143"/>
    </location>
</feature>
<feature type="compositionally biased region" description="Basic residues" evidence="1">
    <location>
        <begin position="188"/>
        <end position="220"/>
    </location>
</feature>
<keyword evidence="4" id="KW-1185">Reference proteome</keyword>